<feature type="compositionally biased region" description="Low complexity" evidence="1">
    <location>
        <begin position="66"/>
        <end position="78"/>
    </location>
</feature>
<dbReference type="EnsemblPlants" id="MELO3C029350.2.1">
    <property type="protein sequence ID" value="MELO3C029350.2.1"/>
    <property type="gene ID" value="MELO3C029350.2"/>
</dbReference>
<feature type="compositionally biased region" description="Basic residues" evidence="1">
    <location>
        <begin position="55"/>
        <end position="65"/>
    </location>
</feature>
<feature type="region of interest" description="Disordered" evidence="1">
    <location>
        <begin position="32"/>
        <end position="106"/>
    </location>
</feature>
<reference evidence="2" key="1">
    <citation type="submission" date="2023-03" db="UniProtKB">
        <authorList>
            <consortium name="EnsemblPlants"/>
        </authorList>
    </citation>
    <scope>IDENTIFICATION</scope>
</reference>
<protein>
    <submittedName>
        <fullName evidence="2">Uncharacterized protein</fullName>
    </submittedName>
</protein>
<organism evidence="2">
    <name type="scientific">Cucumis melo</name>
    <name type="common">Muskmelon</name>
    <dbReference type="NCBI Taxonomy" id="3656"/>
    <lineage>
        <taxon>Eukaryota</taxon>
        <taxon>Viridiplantae</taxon>
        <taxon>Streptophyta</taxon>
        <taxon>Embryophyta</taxon>
        <taxon>Tracheophyta</taxon>
        <taxon>Spermatophyta</taxon>
        <taxon>Magnoliopsida</taxon>
        <taxon>eudicotyledons</taxon>
        <taxon>Gunneridae</taxon>
        <taxon>Pentapetalae</taxon>
        <taxon>rosids</taxon>
        <taxon>fabids</taxon>
        <taxon>Cucurbitales</taxon>
        <taxon>Cucurbitaceae</taxon>
        <taxon>Benincaseae</taxon>
        <taxon>Cucumis</taxon>
    </lineage>
</organism>
<sequence length="273" mass="30922">MSLLLRFTKKHDYAKFSKVDKLEICVAEKLSANAERASSRRTRTWSRSPSARPSPKLKSKPKPRRVQPSPRAAAPRPALSACEPRPRVKPRRALPRSRAASPPCCKPSRTRSFLYRAEPRLRQAEPDLVAWKAYCLAVRTRQVNLQDLGIKAKFGLKKPSKLAIEGLISIFGLSSRSSSYVPFHMASCRMRAGCHSRNFSTRLCGTYLARSTSQPFEIRNPRTNSRYDVASLHVLGKIGRLLVEGSSWKYKNCEDFAKYDCCITKLEKFNSEC</sequence>
<dbReference type="Gramene" id="MELO3C029350.2.1">
    <property type="protein sequence ID" value="MELO3C029350.2.1"/>
    <property type="gene ID" value="MELO3C029350.2"/>
</dbReference>
<dbReference type="AlphaFoldDB" id="A0A9I9E6A9"/>
<accession>A0A9I9E6A9</accession>
<evidence type="ECO:0000256" key="1">
    <source>
        <dbReference type="SAM" id="MobiDB-lite"/>
    </source>
</evidence>
<evidence type="ECO:0000313" key="2">
    <source>
        <dbReference type="EnsemblPlants" id="MELO3C029350.2.1"/>
    </source>
</evidence>
<name>A0A9I9E6A9_CUCME</name>
<proteinExistence type="predicted"/>
<feature type="compositionally biased region" description="Low complexity" evidence="1">
    <location>
        <begin position="45"/>
        <end position="54"/>
    </location>
</feature>